<keyword evidence="2" id="KW-0472">Membrane</keyword>
<feature type="transmembrane region" description="Helical" evidence="2">
    <location>
        <begin position="190"/>
        <end position="211"/>
    </location>
</feature>
<dbReference type="AlphaFoldDB" id="A0A7W9PG02"/>
<feature type="transmembrane region" description="Helical" evidence="2">
    <location>
        <begin position="315"/>
        <end position="336"/>
    </location>
</feature>
<dbReference type="EMBL" id="JACHIT010000002">
    <property type="protein sequence ID" value="MBB5915321.1"/>
    <property type="molecule type" value="Genomic_DNA"/>
</dbReference>
<evidence type="ECO:0000256" key="2">
    <source>
        <dbReference type="SAM" id="Phobius"/>
    </source>
</evidence>
<evidence type="ECO:0000313" key="4">
    <source>
        <dbReference type="Proteomes" id="UP000540412"/>
    </source>
</evidence>
<protein>
    <submittedName>
        <fullName evidence="3">Uncharacterized protein</fullName>
    </submittedName>
</protein>
<reference evidence="3 4" key="1">
    <citation type="submission" date="2020-08" db="EMBL/GenBank/DDBJ databases">
        <title>Sequencing the genomes of 1000 actinobacteria strains.</title>
        <authorList>
            <person name="Klenk H.-P."/>
        </authorList>
    </citation>
    <scope>NUCLEOTIDE SEQUENCE [LARGE SCALE GENOMIC DNA]</scope>
    <source>
        <strain evidence="3 4">DSM 43582</strain>
    </source>
</reference>
<organism evidence="3 4">
    <name type="scientific">Nocardia transvalensis</name>
    <dbReference type="NCBI Taxonomy" id="37333"/>
    <lineage>
        <taxon>Bacteria</taxon>
        <taxon>Bacillati</taxon>
        <taxon>Actinomycetota</taxon>
        <taxon>Actinomycetes</taxon>
        <taxon>Mycobacteriales</taxon>
        <taxon>Nocardiaceae</taxon>
        <taxon>Nocardia</taxon>
    </lineage>
</organism>
<dbReference type="RefSeq" id="WP_040749177.1">
    <property type="nucleotide sequence ID" value="NZ_JACHIT010000002.1"/>
</dbReference>
<accession>A0A7W9PG02</accession>
<feature type="region of interest" description="Disordered" evidence="1">
    <location>
        <begin position="348"/>
        <end position="367"/>
    </location>
</feature>
<name>A0A7W9PG02_9NOCA</name>
<keyword evidence="2" id="KW-0812">Transmembrane</keyword>
<feature type="compositionally biased region" description="Basic and acidic residues" evidence="1">
    <location>
        <begin position="350"/>
        <end position="367"/>
    </location>
</feature>
<proteinExistence type="predicted"/>
<gene>
    <name evidence="3" type="ORF">BJY24_004233</name>
</gene>
<feature type="transmembrane region" description="Helical" evidence="2">
    <location>
        <begin position="223"/>
        <end position="243"/>
    </location>
</feature>
<dbReference type="Proteomes" id="UP000540412">
    <property type="component" value="Unassembled WGS sequence"/>
</dbReference>
<sequence length="367" mass="39044">MPEVTVGLLADPDLPARLARHLVEDLPAALRSRGDECAWRVEFLGDALGDPFEAMHPSDDYLIDKARNHVRDTSWDLALCLTDLPLRDEQGVAVATVDGRRRVALLSVPALGGVRLRRRLTALAVAVVGALRPGDAAAEDISGRLEGRLSGRAMRVEPGAAGEASVYLARLWGVVTLLAGMVRANRPWQLIVGLSTALAGSLAGTAFGVLYSSIWQLATALGALRLAAVTVAALLTLTVWIVVRHSLWERRAPGSVHSRDPDLSLRNLGTLATVAVGAVTFFGVLYALALGAVALTIPPGYLATVLARPADVRDYLTIALMATVLGTIAGAVGSGLENDTTVRKAAYGNRDLERRRRAEHMRRASDP</sequence>
<evidence type="ECO:0000313" key="3">
    <source>
        <dbReference type="EMBL" id="MBB5915321.1"/>
    </source>
</evidence>
<comment type="caution">
    <text evidence="3">The sequence shown here is derived from an EMBL/GenBank/DDBJ whole genome shotgun (WGS) entry which is preliminary data.</text>
</comment>
<keyword evidence="2" id="KW-1133">Transmembrane helix</keyword>
<feature type="transmembrane region" description="Helical" evidence="2">
    <location>
        <begin position="268"/>
        <end position="295"/>
    </location>
</feature>
<keyword evidence="4" id="KW-1185">Reference proteome</keyword>
<evidence type="ECO:0000256" key="1">
    <source>
        <dbReference type="SAM" id="MobiDB-lite"/>
    </source>
</evidence>